<keyword evidence="2" id="KW-1185">Reference proteome</keyword>
<reference evidence="1 2" key="2">
    <citation type="journal article" date="2022" name="Mol. Ecol. Resour.">
        <title>The genomes of chicory, endive, great burdock and yacon provide insights into Asteraceae paleo-polyploidization history and plant inulin production.</title>
        <authorList>
            <person name="Fan W."/>
            <person name="Wang S."/>
            <person name="Wang H."/>
            <person name="Wang A."/>
            <person name="Jiang F."/>
            <person name="Liu H."/>
            <person name="Zhao H."/>
            <person name="Xu D."/>
            <person name="Zhang Y."/>
        </authorList>
    </citation>
    <scope>NUCLEOTIDE SEQUENCE [LARGE SCALE GENOMIC DNA]</scope>
    <source>
        <strain evidence="2">cv. Yunnan</strain>
        <tissue evidence="1">Leaves</tissue>
    </source>
</reference>
<name>A0ACB9HPD6_9ASTR</name>
<gene>
    <name evidence="1" type="ORF">L1987_32431</name>
</gene>
<protein>
    <submittedName>
        <fullName evidence="1">Uncharacterized protein</fullName>
    </submittedName>
</protein>
<dbReference type="Proteomes" id="UP001056120">
    <property type="component" value="Linkage Group LG11"/>
</dbReference>
<dbReference type="EMBL" id="CM042028">
    <property type="protein sequence ID" value="KAI3797178.1"/>
    <property type="molecule type" value="Genomic_DNA"/>
</dbReference>
<reference evidence="2" key="1">
    <citation type="journal article" date="2022" name="Mol. Ecol. Resour.">
        <title>The genomes of chicory, endive, great burdock and yacon provide insights into Asteraceae palaeo-polyploidization history and plant inulin production.</title>
        <authorList>
            <person name="Fan W."/>
            <person name="Wang S."/>
            <person name="Wang H."/>
            <person name="Wang A."/>
            <person name="Jiang F."/>
            <person name="Liu H."/>
            <person name="Zhao H."/>
            <person name="Xu D."/>
            <person name="Zhang Y."/>
        </authorList>
    </citation>
    <scope>NUCLEOTIDE SEQUENCE [LARGE SCALE GENOMIC DNA]</scope>
    <source>
        <strain evidence="2">cv. Yunnan</strain>
    </source>
</reference>
<evidence type="ECO:0000313" key="1">
    <source>
        <dbReference type="EMBL" id="KAI3797178.1"/>
    </source>
</evidence>
<sequence length="74" mass="8709">MNLQPQGQFHEIPVQYDEYEDFDLPPQQQLHQTSQPISGLQNQGFYYEEDEWVDEGYKVNQGYGQNQRQGTNQG</sequence>
<comment type="caution">
    <text evidence="1">The sequence shown here is derived from an EMBL/GenBank/DDBJ whole genome shotgun (WGS) entry which is preliminary data.</text>
</comment>
<accession>A0ACB9HPD6</accession>
<organism evidence="1 2">
    <name type="scientific">Smallanthus sonchifolius</name>
    <dbReference type="NCBI Taxonomy" id="185202"/>
    <lineage>
        <taxon>Eukaryota</taxon>
        <taxon>Viridiplantae</taxon>
        <taxon>Streptophyta</taxon>
        <taxon>Embryophyta</taxon>
        <taxon>Tracheophyta</taxon>
        <taxon>Spermatophyta</taxon>
        <taxon>Magnoliopsida</taxon>
        <taxon>eudicotyledons</taxon>
        <taxon>Gunneridae</taxon>
        <taxon>Pentapetalae</taxon>
        <taxon>asterids</taxon>
        <taxon>campanulids</taxon>
        <taxon>Asterales</taxon>
        <taxon>Asteraceae</taxon>
        <taxon>Asteroideae</taxon>
        <taxon>Heliantheae alliance</taxon>
        <taxon>Millerieae</taxon>
        <taxon>Smallanthus</taxon>
    </lineage>
</organism>
<proteinExistence type="predicted"/>
<evidence type="ECO:0000313" key="2">
    <source>
        <dbReference type="Proteomes" id="UP001056120"/>
    </source>
</evidence>